<gene>
    <name evidence="3" type="ORF">MAR_028403</name>
</gene>
<evidence type="ECO:0000313" key="3">
    <source>
        <dbReference type="EMBL" id="WAQ95713.1"/>
    </source>
</evidence>
<evidence type="ECO:0000259" key="2">
    <source>
        <dbReference type="PROSITE" id="PS50404"/>
    </source>
</evidence>
<reference evidence="3" key="1">
    <citation type="submission" date="2022-11" db="EMBL/GenBank/DDBJ databases">
        <title>Centuries of genome instability and evolution in soft-shell clam transmissible cancer (bioRxiv).</title>
        <authorList>
            <person name="Hart S.F.M."/>
            <person name="Yonemitsu M.A."/>
            <person name="Giersch R.M."/>
            <person name="Beal B.F."/>
            <person name="Arriagada G."/>
            <person name="Davis B.W."/>
            <person name="Ostrander E.A."/>
            <person name="Goff S.P."/>
            <person name="Metzger M.J."/>
        </authorList>
    </citation>
    <scope>NUCLEOTIDE SEQUENCE</scope>
    <source>
        <strain evidence="3">MELC-2E11</strain>
        <tissue evidence="3">Siphon/mantle</tissue>
    </source>
</reference>
<keyword evidence="4" id="KW-1185">Reference proteome</keyword>
<dbReference type="PROSITE" id="PS50404">
    <property type="entry name" value="GST_NTER"/>
    <property type="match status" value="1"/>
</dbReference>
<feature type="domain" description="GST N-terminal" evidence="2">
    <location>
        <begin position="1"/>
        <end position="36"/>
    </location>
</feature>
<protein>
    <recommendedName>
        <fullName evidence="2">GST N-terminal domain-containing protein</fullName>
    </recommendedName>
</protein>
<dbReference type="SUPFAM" id="SSF47616">
    <property type="entry name" value="GST C-terminal domain-like"/>
    <property type="match status" value="1"/>
</dbReference>
<dbReference type="EMBL" id="CP111013">
    <property type="protein sequence ID" value="WAQ95713.1"/>
    <property type="molecule type" value="Genomic_DNA"/>
</dbReference>
<accession>A0ABY7DI07</accession>
<keyword evidence="1" id="KW-0812">Transmembrane</keyword>
<keyword evidence="1" id="KW-1133">Transmembrane helix</keyword>
<evidence type="ECO:0000256" key="1">
    <source>
        <dbReference type="SAM" id="Phobius"/>
    </source>
</evidence>
<organism evidence="3 4">
    <name type="scientific">Mya arenaria</name>
    <name type="common">Soft-shell clam</name>
    <dbReference type="NCBI Taxonomy" id="6604"/>
    <lineage>
        <taxon>Eukaryota</taxon>
        <taxon>Metazoa</taxon>
        <taxon>Spiralia</taxon>
        <taxon>Lophotrochozoa</taxon>
        <taxon>Mollusca</taxon>
        <taxon>Bivalvia</taxon>
        <taxon>Autobranchia</taxon>
        <taxon>Heteroconchia</taxon>
        <taxon>Euheterodonta</taxon>
        <taxon>Imparidentia</taxon>
        <taxon>Neoheterodontei</taxon>
        <taxon>Myida</taxon>
        <taxon>Myoidea</taxon>
        <taxon>Myidae</taxon>
        <taxon>Mya</taxon>
    </lineage>
</organism>
<feature type="transmembrane region" description="Helical" evidence="1">
    <location>
        <begin position="48"/>
        <end position="68"/>
    </location>
</feature>
<dbReference type="SUPFAM" id="SSF52833">
    <property type="entry name" value="Thioredoxin-like"/>
    <property type="match status" value="1"/>
</dbReference>
<evidence type="ECO:0000313" key="4">
    <source>
        <dbReference type="Proteomes" id="UP001164746"/>
    </source>
</evidence>
<proteinExistence type="predicted"/>
<keyword evidence="1" id="KW-0472">Membrane</keyword>
<dbReference type="InterPro" id="IPR036282">
    <property type="entry name" value="Glutathione-S-Trfase_C_sf"/>
</dbReference>
<dbReference type="InterPro" id="IPR004045">
    <property type="entry name" value="Glutathione_S-Trfase_N"/>
</dbReference>
<dbReference type="InterPro" id="IPR036249">
    <property type="entry name" value="Thioredoxin-like_sf"/>
</dbReference>
<dbReference type="Gene3D" id="3.40.30.10">
    <property type="entry name" value="Glutaredoxin"/>
    <property type="match status" value="1"/>
</dbReference>
<name>A0ABY7DI07_MYAAR</name>
<sequence>MVPCLEVNGGDIYHGTTIVESGAICLYLAELYGKLGPEQDKEAHYNSILYTCTTLDAILVVLLMQLKLAKGRKSRLVKKMLTKFTAADCVLGYSVWWALLYKEGALLKDYLYILRYYENLR</sequence>
<dbReference type="Proteomes" id="UP001164746">
    <property type="component" value="Chromosome 2"/>
</dbReference>